<comment type="caution">
    <text evidence="3">The sequence shown here is derived from an EMBL/GenBank/DDBJ whole genome shotgun (WGS) entry which is preliminary data.</text>
</comment>
<dbReference type="AlphaFoldDB" id="A0AA88H2R6"/>
<feature type="compositionally biased region" description="Polar residues" evidence="2">
    <location>
        <begin position="341"/>
        <end position="353"/>
    </location>
</feature>
<reference evidence="3" key="1">
    <citation type="submission" date="2023-07" db="EMBL/GenBank/DDBJ databases">
        <title>Chromosome-level genome assembly of Artemia franciscana.</title>
        <authorList>
            <person name="Jo E."/>
        </authorList>
    </citation>
    <scope>NUCLEOTIDE SEQUENCE</scope>
    <source>
        <tissue evidence="3">Whole body</tissue>
    </source>
</reference>
<protein>
    <submittedName>
        <fullName evidence="3">Uncharacterized protein</fullName>
    </submittedName>
</protein>
<sequence>MQVEMPEQSSQVVQTKGASDPKSSDILQIAIDLILQPAEELQPDEGDDEYLFRDLQSIFDPIEGSGIELKPTKSHEELLKERTSADDLNGLEGSAHKMKPPKSEGDLLRDQLNDLLNDISNFEDDGDKLKPPKAYDENHCDGEFDSSRENKDMMAQGTCQKRKLLSNHIEYHLNELSSNTEIDLQPLKKKQKGTATQEKSQQRKSNSCLNDKEEKPLLEKRPRQAEAAKKYRINRTVDRRLLEEDISTYEKEIAALEKEISNYKRPFSSPVVTEQNGAALENHCDSEFDSKRENKDMMAQGTCQKRKLPSNHIEYHVDDLSSNTEIELQPLNKKQKATAIQEKSQQRKSNSCLNDKEEKSLLEKRPRWVKASKKYRINKTVDRRLLMEDIHTYEKEIAALEKEISNYKLGSRATSSNS</sequence>
<feature type="region of interest" description="Disordered" evidence="2">
    <location>
        <begin position="337"/>
        <end position="358"/>
    </location>
</feature>
<organism evidence="3 4">
    <name type="scientific">Artemia franciscana</name>
    <name type="common">Brine shrimp</name>
    <name type="synonym">Artemia sanfranciscana</name>
    <dbReference type="NCBI Taxonomy" id="6661"/>
    <lineage>
        <taxon>Eukaryota</taxon>
        <taxon>Metazoa</taxon>
        <taxon>Ecdysozoa</taxon>
        <taxon>Arthropoda</taxon>
        <taxon>Crustacea</taxon>
        <taxon>Branchiopoda</taxon>
        <taxon>Anostraca</taxon>
        <taxon>Artemiidae</taxon>
        <taxon>Artemia</taxon>
    </lineage>
</organism>
<dbReference type="Proteomes" id="UP001187531">
    <property type="component" value="Unassembled WGS sequence"/>
</dbReference>
<name>A0AA88H2R6_ARTSF</name>
<accession>A0AA88H2R6</accession>
<dbReference type="EMBL" id="JAVRJZ010000105">
    <property type="protein sequence ID" value="KAK2703330.1"/>
    <property type="molecule type" value="Genomic_DNA"/>
</dbReference>
<feature type="region of interest" description="Disordered" evidence="2">
    <location>
        <begin position="1"/>
        <end position="22"/>
    </location>
</feature>
<evidence type="ECO:0000256" key="1">
    <source>
        <dbReference type="SAM" id="Coils"/>
    </source>
</evidence>
<gene>
    <name evidence="3" type="ORF">QYM36_018180</name>
</gene>
<keyword evidence="4" id="KW-1185">Reference proteome</keyword>
<proteinExistence type="predicted"/>
<feature type="coiled-coil region" evidence="1">
    <location>
        <begin position="383"/>
        <end position="410"/>
    </location>
</feature>
<feature type="compositionally biased region" description="Basic and acidic residues" evidence="2">
    <location>
        <begin position="210"/>
        <end position="228"/>
    </location>
</feature>
<feature type="compositionally biased region" description="Basic and acidic residues" evidence="2">
    <location>
        <begin position="127"/>
        <end position="152"/>
    </location>
</feature>
<feature type="region of interest" description="Disordered" evidence="2">
    <location>
        <begin position="81"/>
        <end position="105"/>
    </location>
</feature>
<keyword evidence="1" id="KW-0175">Coiled coil</keyword>
<evidence type="ECO:0000256" key="2">
    <source>
        <dbReference type="SAM" id="MobiDB-lite"/>
    </source>
</evidence>
<feature type="compositionally biased region" description="Polar residues" evidence="2">
    <location>
        <begin position="7"/>
        <end position="17"/>
    </location>
</feature>
<feature type="compositionally biased region" description="Polar residues" evidence="2">
    <location>
        <begin position="193"/>
        <end position="209"/>
    </location>
</feature>
<feature type="region of interest" description="Disordered" evidence="2">
    <location>
        <begin position="118"/>
        <end position="155"/>
    </location>
</feature>
<evidence type="ECO:0000313" key="3">
    <source>
        <dbReference type="EMBL" id="KAK2703330.1"/>
    </source>
</evidence>
<feature type="region of interest" description="Disordered" evidence="2">
    <location>
        <begin position="182"/>
        <end position="228"/>
    </location>
</feature>
<evidence type="ECO:0000313" key="4">
    <source>
        <dbReference type="Proteomes" id="UP001187531"/>
    </source>
</evidence>
<feature type="coiled-coil region" evidence="1">
    <location>
        <begin position="239"/>
        <end position="266"/>
    </location>
</feature>